<dbReference type="GO" id="GO:0070179">
    <property type="term" value="P:D-serine biosynthetic process"/>
    <property type="evidence" value="ECO:0007669"/>
    <property type="project" value="TreeGrafter"/>
</dbReference>
<keyword evidence="2" id="KW-0663">Pyridoxal phosphate</keyword>
<dbReference type="GO" id="GO:0030378">
    <property type="term" value="F:serine racemase activity"/>
    <property type="evidence" value="ECO:0007669"/>
    <property type="project" value="TreeGrafter"/>
</dbReference>
<dbReference type="GO" id="GO:0005524">
    <property type="term" value="F:ATP binding"/>
    <property type="evidence" value="ECO:0007669"/>
    <property type="project" value="TreeGrafter"/>
</dbReference>
<dbReference type="GO" id="GO:0018114">
    <property type="term" value="F:threonine racemase activity"/>
    <property type="evidence" value="ECO:0007669"/>
    <property type="project" value="TreeGrafter"/>
</dbReference>
<organism evidence="4">
    <name type="scientific">marine sediment metagenome</name>
    <dbReference type="NCBI Taxonomy" id="412755"/>
    <lineage>
        <taxon>unclassified sequences</taxon>
        <taxon>metagenomes</taxon>
        <taxon>ecological metagenomes</taxon>
    </lineage>
</organism>
<dbReference type="Pfam" id="PF00291">
    <property type="entry name" value="PALP"/>
    <property type="match status" value="1"/>
</dbReference>
<dbReference type="EMBL" id="LAZR01043134">
    <property type="protein sequence ID" value="KKL07824.1"/>
    <property type="molecule type" value="Genomic_DNA"/>
</dbReference>
<dbReference type="GO" id="GO:0003941">
    <property type="term" value="F:L-serine ammonia-lyase activity"/>
    <property type="evidence" value="ECO:0007669"/>
    <property type="project" value="TreeGrafter"/>
</dbReference>
<protein>
    <recommendedName>
        <fullName evidence="3">Tryptophan synthase beta chain-like PALP domain-containing protein</fullName>
    </recommendedName>
</protein>
<gene>
    <name evidence="4" type="ORF">LCGC14_2582140</name>
</gene>
<dbReference type="AlphaFoldDB" id="A0A0F9AE23"/>
<dbReference type="SUPFAM" id="SSF53686">
    <property type="entry name" value="Tryptophan synthase beta subunit-like PLP-dependent enzymes"/>
    <property type="match status" value="1"/>
</dbReference>
<reference evidence="4" key="1">
    <citation type="journal article" date="2015" name="Nature">
        <title>Complex archaea that bridge the gap between prokaryotes and eukaryotes.</title>
        <authorList>
            <person name="Spang A."/>
            <person name="Saw J.H."/>
            <person name="Jorgensen S.L."/>
            <person name="Zaremba-Niedzwiedzka K."/>
            <person name="Martijn J."/>
            <person name="Lind A.E."/>
            <person name="van Eijk R."/>
            <person name="Schleper C."/>
            <person name="Guy L."/>
            <person name="Ettema T.J."/>
        </authorList>
    </citation>
    <scope>NUCLEOTIDE SEQUENCE</scope>
</reference>
<sequence length="102" mass="11396">PNTIADGLRTSLAPITFNFIKKFVDGFVTVSEDEIVDAMKFYWERMKIIVEPSGAVSLAAFLQYSKDFPGNVKNKRIGIIISGGNIDLTDFFDTIRKTIDSD</sequence>
<dbReference type="InterPro" id="IPR001926">
    <property type="entry name" value="TrpB-like_PALP"/>
</dbReference>
<dbReference type="InterPro" id="IPR036052">
    <property type="entry name" value="TrpB-like_PALP_sf"/>
</dbReference>
<dbReference type="GO" id="GO:0030170">
    <property type="term" value="F:pyridoxal phosphate binding"/>
    <property type="evidence" value="ECO:0007669"/>
    <property type="project" value="TreeGrafter"/>
</dbReference>
<evidence type="ECO:0000256" key="1">
    <source>
        <dbReference type="ARBA" id="ARBA00001933"/>
    </source>
</evidence>
<evidence type="ECO:0000259" key="3">
    <source>
        <dbReference type="Pfam" id="PF00291"/>
    </source>
</evidence>
<dbReference type="GO" id="GO:0000287">
    <property type="term" value="F:magnesium ion binding"/>
    <property type="evidence" value="ECO:0007669"/>
    <property type="project" value="TreeGrafter"/>
</dbReference>
<evidence type="ECO:0000256" key="2">
    <source>
        <dbReference type="ARBA" id="ARBA00022898"/>
    </source>
</evidence>
<feature type="non-terminal residue" evidence="4">
    <location>
        <position position="1"/>
    </location>
</feature>
<comment type="cofactor">
    <cofactor evidence="1">
        <name>pyridoxal 5'-phosphate</name>
        <dbReference type="ChEBI" id="CHEBI:597326"/>
    </cofactor>
</comment>
<feature type="domain" description="Tryptophan synthase beta chain-like PALP" evidence="3">
    <location>
        <begin position="2"/>
        <end position="83"/>
    </location>
</feature>
<dbReference type="Gene3D" id="3.40.50.1100">
    <property type="match status" value="1"/>
</dbReference>
<comment type="caution">
    <text evidence="4">The sequence shown here is derived from an EMBL/GenBank/DDBJ whole genome shotgun (WGS) entry which is preliminary data.</text>
</comment>
<dbReference type="PANTHER" id="PTHR43050">
    <property type="entry name" value="SERINE / THREONINE RACEMASE FAMILY MEMBER"/>
    <property type="match status" value="1"/>
</dbReference>
<accession>A0A0F9AE23</accession>
<dbReference type="PANTHER" id="PTHR43050:SF1">
    <property type="entry name" value="SERINE RACEMASE"/>
    <property type="match status" value="1"/>
</dbReference>
<name>A0A0F9AE23_9ZZZZ</name>
<proteinExistence type="predicted"/>
<evidence type="ECO:0000313" key="4">
    <source>
        <dbReference type="EMBL" id="KKL07824.1"/>
    </source>
</evidence>